<name>A0A9P2WNZ4_THEFU</name>
<reference evidence="2 3" key="1">
    <citation type="journal article" date="2013" name="Genome Announc.">
        <title>Draft Genome Sequence of the Lignocellulose Decomposer Thermobifida fusca Strain TM51.</title>
        <authorList>
            <person name="Toth A."/>
            <person name="Barna T."/>
            <person name="Nagy I."/>
            <person name="Horvath B."/>
            <person name="Nagy I."/>
            <person name="Tancsics A."/>
            <person name="Kriszt B."/>
            <person name="Baka E."/>
            <person name="Fekete C."/>
            <person name="Kukolya J."/>
        </authorList>
    </citation>
    <scope>NUCLEOTIDE SEQUENCE [LARGE SCALE GENOMIC DNA]</scope>
    <source>
        <strain evidence="2 3">TM51</strain>
    </source>
</reference>
<gene>
    <name evidence="2" type="ORF">TM51_15161</name>
</gene>
<dbReference type="AlphaFoldDB" id="A0A9P2WNZ4"/>
<comment type="caution">
    <text evidence="2">The sequence shown here is derived from an EMBL/GenBank/DDBJ whole genome shotgun (WGS) entry which is preliminary data.</text>
</comment>
<feature type="region of interest" description="Disordered" evidence="1">
    <location>
        <begin position="1"/>
        <end position="22"/>
    </location>
</feature>
<organism evidence="2 3">
    <name type="scientific">Thermobifida fusca TM51</name>
    <dbReference type="NCBI Taxonomy" id="1169414"/>
    <lineage>
        <taxon>Bacteria</taxon>
        <taxon>Bacillati</taxon>
        <taxon>Actinomycetota</taxon>
        <taxon>Actinomycetes</taxon>
        <taxon>Streptosporangiales</taxon>
        <taxon>Nocardiopsidaceae</taxon>
        <taxon>Thermobifida</taxon>
    </lineage>
</organism>
<dbReference type="EMBL" id="AOSG01000087">
    <property type="protein sequence ID" value="EOR69900.1"/>
    <property type="molecule type" value="Genomic_DNA"/>
</dbReference>
<accession>A0A9P2WNZ4</accession>
<evidence type="ECO:0000313" key="2">
    <source>
        <dbReference type="EMBL" id="EOR69900.1"/>
    </source>
</evidence>
<evidence type="ECO:0000256" key="1">
    <source>
        <dbReference type="SAM" id="MobiDB-lite"/>
    </source>
</evidence>
<keyword evidence="3" id="KW-1185">Reference proteome</keyword>
<protein>
    <submittedName>
        <fullName evidence="2">Uncharacterized protein</fullName>
    </submittedName>
</protein>
<evidence type="ECO:0000313" key="3">
    <source>
        <dbReference type="Proteomes" id="UP000014184"/>
    </source>
</evidence>
<proteinExistence type="predicted"/>
<dbReference type="Proteomes" id="UP000014184">
    <property type="component" value="Unassembled WGS sequence"/>
</dbReference>
<sequence length="67" mass="6971">MVAVGSAVLDRHHRKPRRGGREELLSRLCRADSQPLSALAGAAGSADSAAPAVFFCPPLVRVFLSAG</sequence>